<accession>A0ABP0EHT4</accession>
<dbReference type="PANTHER" id="PTHR31845">
    <property type="entry name" value="FINGER DOMAIN PROTEIN, PUTATIVE-RELATED"/>
    <property type="match status" value="1"/>
</dbReference>
<dbReference type="InterPro" id="IPR001138">
    <property type="entry name" value="Zn2Cys6_DnaBD"/>
</dbReference>
<evidence type="ECO:0000256" key="4">
    <source>
        <dbReference type="ARBA" id="ARBA00023163"/>
    </source>
</evidence>
<evidence type="ECO:0000313" key="8">
    <source>
        <dbReference type="EMBL" id="CAK7917238.1"/>
    </source>
</evidence>
<evidence type="ECO:0000259" key="7">
    <source>
        <dbReference type="PROSITE" id="PS50048"/>
    </source>
</evidence>
<dbReference type="PROSITE" id="PS00463">
    <property type="entry name" value="ZN2_CY6_FUNGAL_1"/>
    <property type="match status" value="1"/>
</dbReference>
<evidence type="ECO:0000313" key="9">
    <source>
        <dbReference type="Proteomes" id="UP001497600"/>
    </source>
</evidence>
<evidence type="ECO:0000256" key="3">
    <source>
        <dbReference type="ARBA" id="ARBA00023125"/>
    </source>
</evidence>
<gene>
    <name evidence="8" type="ORF">CAAN4_G07536</name>
</gene>
<protein>
    <recommendedName>
        <fullName evidence="7">Zn(2)-C6 fungal-type domain-containing protein</fullName>
    </recommendedName>
</protein>
<reference evidence="8 9" key="1">
    <citation type="submission" date="2024-01" db="EMBL/GenBank/DDBJ databases">
        <authorList>
            <consortium name="Genoscope - CEA"/>
            <person name="William W."/>
        </authorList>
    </citation>
    <scope>NUCLEOTIDE SEQUENCE [LARGE SCALE GENOMIC DNA]</scope>
    <source>
        <strain evidence="8 9">29B2s-10</strain>
    </source>
</reference>
<dbReference type="InterPro" id="IPR036864">
    <property type="entry name" value="Zn2-C6_fun-type_DNA-bd_sf"/>
</dbReference>
<feature type="compositionally biased region" description="Basic and acidic residues" evidence="6">
    <location>
        <begin position="134"/>
        <end position="145"/>
    </location>
</feature>
<comment type="subcellular location">
    <subcellularLocation>
        <location evidence="1">Nucleus</location>
    </subcellularLocation>
</comment>
<keyword evidence="3" id="KW-0238">DNA-binding</keyword>
<keyword evidence="2" id="KW-0805">Transcription regulation</keyword>
<sequence length="738" mass="85126">MLAGKIDVPNGYKRRRVDDGEGMASVQASGVEVASPSFKKVLKSCSRCRSNKVRCDAMDMRPSPCTHCLKKGLECVLEVVHTPPKRSTDVVESLTSEVQELKKVLDSLISRKSEMIEMLIKRGVEFSTEIQYGHMERNDESKEHEEYEEYEESEESEESENESEESENECKGQEEEFSDENSEPEDFAFSSKITATTIIQPLTPNTNSSCSEGETSIQESSLFTLSHGNFVISMDEAERQFANYRSNFHRFIPILPHEFLHDLQQVYQESDLLFWSIVCVSYLNGGPEACEKYQQLSASIKSLVVAKCWYNTPRSVHTLLALSILTTWPLPEDPDSEDQLSIKYLALMNNLALQLGLHRSEFINEFSHKTVVGISKYSSDNNKALRERIYKYVHINSSCWYTMLGLPQRDEDYMVNKKNIKTKKDDNSTQLKEENSTDLELVYITSLLSLSLIQSKISTTFQSSDTSITRLYQINKTKRFLNLGMFEKILQQLAHSSSPLMKHHQHANLMSMSVSYIKLQTYLFTFFPLDKYKTDMNLTGEEYKSYTVKALQCCYEIIQLFEKEFCTISNFAQVPVHYRFMLELSMLILMRIHHSPLLDSVASYRDLKRNFQQGFEILTKVCDDSWKDVSVNDINRTKTTLLAFDKLFVNGDGAKVFQHSTISHDINEQGNSFFLIKQFQDRLVSSLEHEMMWLVNQSEDKTREKKEKESITIDWSGLNVKERVQREISDYLGCSIFE</sequence>
<feature type="region of interest" description="Disordered" evidence="6">
    <location>
        <begin position="131"/>
        <end position="186"/>
    </location>
</feature>
<keyword evidence="4" id="KW-0804">Transcription</keyword>
<evidence type="ECO:0000256" key="5">
    <source>
        <dbReference type="ARBA" id="ARBA00023242"/>
    </source>
</evidence>
<organism evidence="8 9">
    <name type="scientific">[Candida] anglica</name>
    <dbReference type="NCBI Taxonomy" id="148631"/>
    <lineage>
        <taxon>Eukaryota</taxon>
        <taxon>Fungi</taxon>
        <taxon>Dikarya</taxon>
        <taxon>Ascomycota</taxon>
        <taxon>Saccharomycotina</taxon>
        <taxon>Pichiomycetes</taxon>
        <taxon>Debaryomycetaceae</taxon>
        <taxon>Kurtzmaniella</taxon>
    </lineage>
</organism>
<feature type="domain" description="Zn(2)-C6 fungal-type" evidence="7">
    <location>
        <begin position="44"/>
        <end position="77"/>
    </location>
</feature>
<proteinExistence type="predicted"/>
<dbReference type="SMART" id="SM00066">
    <property type="entry name" value="GAL4"/>
    <property type="match status" value="1"/>
</dbReference>
<feature type="compositionally biased region" description="Acidic residues" evidence="6">
    <location>
        <begin position="175"/>
        <end position="186"/>
    </location>
</feature>
<feature type="compositionally biased region" description="Acidic residues" evidence="6">
    <location>
        <begin position="146"/>
        <end position="167"/>
    </location>
</feature>
<evidence type="ECO:0000256" key="2">
    <source>
        <dbReference type="ARBA" id="ARBA00023015"/>
    </source>
</evidence>
<dbReference type="CDD" id="cd00067">
    <property type="entry name" value="GAL4"/>
    <property type="match status" value="1"/>
</dbReference>
<keyword evidence="9" id="KW-1185">Reference proteome</keyword>
<keyword evidence="5" id="KW-0539">Nucleus</keyword>
<dbReference type="Proteomes" id="UP001497600">
    <property type="component" value="Chromosome G"/>
</dbReference>
<dbReference type="Pfam" id="PF00172">
    <property type="entry name" value="Zn_clus"/>
    <property type="match status" value="1"/>
</dbReference>
<dbReference type="SUPFAM" id="SSF57701">
    <property type="entry name" value="Zn2/Cys6 DNA-binding domain"/>
    <property type="match status" value="1"/>
</dbReference>
<dbReference type="PANTHER" id="PTHR31845:SF6">
    <property type="entry name" value="TRANSCRIPTION FACTOR SEF1-RELATED"/>
    <property type="match status" value="1"/>
</dbReference>
<evidence type="ECO:0000256" key="6">
    <source>
        <dbReference type="SAM" id="MobiDB-lite"/>
    </source>
</evidence>
<dbReference type="CDD" id="cd12148">
    <property type="entry name" value="fungal_TF_MHR"/>
    <property type="match status" value="1"/>
</dbReference>
<dbReference type="Gene3D" id="4.10.240.10">
    <property type="entry name" value="Zn(2)-C6 fungal-type DNA-binding domain"/>
    <property type="match status" value="1"/>
</dbReference>
<dbReference type="EMBL" id="OZ004259">
    <property type="protein sequence ID" value="CAK7917238.1"/>
    <property type="molecule type" value="Genomic_DNA"/>
</dbReference>
<dbReference type="PROSITE" id="PS50048">
    <property type="entry name" value="ZN2_CY6_FUNGAL_2"/>
    <property type="match status" value="1"/>
</dbReference>
<dbReference type="InterPro" id="IPR051089">
    <property type="entry name" value="prtT"/>
</dbReference>
<evidence type="ECO:0000256" key="1">
    <source>
        <dbReference type="ARBA" id="ARBA00004123"/>
    </source>
</evidence>
<name>A0ABP0EHT4_9ASCO</name>